<evidence type="ECO:0008006" key="4">
    <source>
        <dbReference type="Google" id="ProtNLM"/>
    </source>
</evidence>
<dbReference type="PROSITE" id="PS51257">
    <property type="entry name" value="PROKAR_LIPOPROTEIN"/>
    <property type="match status" value="1"/>
</dbReference>
<dbReference type="EMBL" id="CP089983">
    <property type="protein sequence ID" value="WXB05170.1"/>
    <property type="molecule type" value="Genomic_DNA"/>
</dbReference>
<name>A0ABZ2L494_9BACT</name>
<dbReference type="InterPro" id="IPR051918">
    <property type="entry name" value="STPP_CPPED1"/>
</dbReference>
<evidence type="ECO:0000313" key="3">
    <source>
        <dbReference type="Proteomes" id="UP001374803"/>
    </source>
</evidence>
<feature type="region of interest" description="Disordered" evidence="1">
    <location>
        <begin position="26"/>
        <end position="46"/>
    </location>
</feature>
<proteinExistence type="predicted"/>
<dbReference type="PANTHER" id="PTHR43143">
    <property type="entry name" value="METALLOPHOSPHOESTERASE, CALCINEURIN SUPERFAMILY"/>
    <property type="match status" value="1"/>
</dbReference>
<feature type="compositionally biased region" description="Low complexity" evidence="1">
    <location>
        <begin position="30"/>
        <end position="46"/>
    </location>
</feature>
<sequence length="638" mass="69546">MKHFAPILSSVVILFCACGGDDDASSQALAPDAGPSSVAPDAAAPADAAVPDAGPLVCQVERPKSRFTVAVVPDTQYLFDQDRIYPEVLTASLRWIVDHAREYNIVFTAGLGDITENARPDEFAAAAGVYKILDDAGMPYSLPAGNHDLTRSSQFDNARGKEPYLDYLLPTRPGNHPTLGGSSPNGYNSYYVFDGGGQKWMLLALDWRMSQDSMRWAENVINEHPTLPVIATMHELVDRRGAAGDPPNESAVLSSYGQTVWDNVIKNHDQVFLTLNGHFWTPARTTMKNTAGHEVHLHLTNYQDRYYGGSGMIRLYEFDLEHGTIEVSTRSPYMEAIPEANRLPAQAREVALVDADNRFVETMDFESRFSGFRGAPVPLPPGPLSVEQVLVPGTVAYYRFENGAGGPVGDTIPDRAGRGNDLARVTSSGGAAADIAWTNQYHPAQPSRGALFFNGSKSKPPSYLRTTDAAPINAMTFEAGYTIETFVRPPSDCCSEHAWMGVLSRFAPGSAAGKTGDDPSEPLATLSFTDSPMLQWAIFPTNYDGIKTNWSHIFAADVWHHVALVNDGHHTVMYVDGAPVVRNPRSETVGIAAAGKPWLIGAYSYDSKVEQAYYGWLGDVRIVDHALTPDQFMTARPR</sequence>
<accession>A0ABZ2L494</accession>
<dbReference type="Pfam" id="PF13385">
    <property type="entry name" value="Laminin_G_3"/>
    <property type="match status" value="1"/>
</dbReference>
<protein>
    <recommendedName>
        <fullName evidence="4">Calcineurin-like phosphoesterase domain-containing protein</fullName>
    </recommendedName>
</protein>
<dbReference type="Gene3D" id="2.60.120.200">
    <property type="match status" value="1"/>
</dbReference>
<gene>
    <name evidence="2" type="ORF">LVJ94_50780</name>
</gene>
<keyword evidence="3" id="KW-1185">Reference proteome</keyword>
<organism evidence="2 3">
    <name type="scientific">Pendulispora rubella</name>
    <dbReference type="NCBI Taxonomy" id="2741070"/>
    <lineage>
        <taxon>Bacteria</taxon>
        <taxon>Pseudomonadati</taxon>
        <taxon>Myxococcota</taxon>
        <taxon>Myxococcia</taxon>
        <taxon>Myxococcales</taxon>
        <taxon>Sorangiineae</taxon>
        <taxon>Pendulisporaceae</taxon>
        <taxon>Pendulispora</taxon>
    </lineage>
</organism>
<dbReference type="PANTHER" id="PTHR43143:SF5">
    <property type="entry name" value="SECRETED PROTEIN"/>
    <property type="match status" value="1"/>
</dbReference>
<dbReference type="RefSeq" id="WP_394834812.1">
    <property type="nucleotide sequence ID" value="NZ_CP089929.1"/>
</dbReference>
<dbReference type="InterPro" id="IPR013320">
    <property type="entry name" value="ConA-like_dom_sf"/>
</dbReference>
<evidence type="ECO:0000313" key="2">
    <source>
        <dbReference type="EMBL" id="WXB05170.1"/>
    </source>
</evidence>
<evidence type="ECO:0000256" key="1">
    <source>
        <dbReference type="SAM" id="MobiDB-lite"/>
    </source>
</evidence>
<dbReference type="Gene3D" id="3.60.21.10">
    <property type="match status" value="1"/>
</dbReference>
<reference evidence="2" key="1">
    <citation type="submission" date="2021-12" db="EMBL/GenBank/DDBJ databases">
        <title>Discovery of the Pendulisporaceae a myxobacterial family with distinct sporulation behavior and unique specialized metabolism.</title>
        <authorList>
            <person name="Garcia R."/>
            <person name="Popoff A."/>
            <person name="Bader C.D."/>
            <person name="Loehr J."/>
            <person name="Walesch S."/>
            <person name="Walt C."/>
            <person name="Boldt J."/>
            <person name="Bunk B."/>
            <person name="Haeckl F.J.F.P.J."/>
            <person name="Gunesch A.P."/>
            <person name="Birkelbach J."/>
            <person name="Nuebel U."/>
            <person name="Pietschmann T."/>
            <person name="Bach T."/>
            <person name="Mueller R."/>
        </authorList>
    </citation>
    <scope>NUCLEOTIDE SEQUENCE</scope>
    <source>
        <strain evidence="2">MSr11367</strain>
    </source>
</reference>
<dbReference type="SUPFAM" id="SSF49899">
    <property type="entry name" value="Concanavalin A-like lectins/glucanases"/>
    <property type="match status" value="1"/>
</dbReference>
<dbReference type="SUPFAM" id="SSF56300">
    <property type="entry name" value="Metallo-dependent phosphatases"/>
    <property type="match status" value="1"/>
</dbReference>
<dbReference type="InterPro" id="IPR029052">
    <property type="entry name" value="Metallo-depent_PP-like"/>
</dbReference>
<dbReference type="Proteomes" id="UP001374803">
    <property type="component" value="Chromosome"/>
</dbReference>